<dbReference type="EMBL" id="CP002545">
    <property type="protein sequence ID" value="ADY50648.1"/>
    <property type="molecule type" value="Genomic_DNA"/>
</dbReference>
<dbReference type="NCBIfam" id="TIGR04057">
    <property type="entry name" value="SusC_RagA_signa"/>
    <property type="match status" value="1"/>
</dbReference>
<dbReference type="Pfam" id="PF07715">
    <property type="entry name" value="Plug"/>
    <property type="match status" value="1"/>
</dbReference>
<feature type="domain" description="TonB-dependent receptor plug" evidence="9">
    <location>
        <begin position="116"/>
        <end position="224"/>
    </location>
</feature>
<evidence type="ECO:0000313" key="11">
    <source>
        <dbReference type="Proteomes" id="UP000000310"/>
    </source>
</evidence>
<keyword evidence="10" id="KW-0675">Receptor</keyword>
<protein>
    <submittedName>
        <fullName evidence="10">TonB-dependent receptor plug</fullName>
    </submittedName>
</protein>
<comment type="similarity">
    <text evidence="7">Belongs to the TonB-dependent receptor family.</text>
</comment>
<dbReference type="Gene3D" id="2.170.130.10">
    <property type="entry name" value="TonB-dependent receptor, plug domain"/>
    <property type="match status" value="1"/>
</dbReference>
<evidence type="ECO:0000313" key="10">
    <source>
        <dbReference type="EMBL" id="ADY50648.1"/>
    </source>
</evidence>
<dbReference type="STRING" id="762903.Pedsa_0060"/>
<dbReference type="SUPFAM" id="SSF49464">
    <property type="entry name" value="Carboxypeptidase regulatory domain-like"/>
    <property type="match status" value="1"/>
</dbReference>
<dbReference type="NCBIfam" id="TIGR04056">
    <property type="entry name" value="OMP_RagA_SusC"/>
    <property type="match status" value="1"/>
</dbReference>
<dbReference type="InterPro" id="IPR037066">
    <property type="entry name" value="Plug_dom_sf"/>
</dbReference>
<sequence>MRKISFFLFLLISYVNLSAQTTKQITGLVVDASQGDPLIGVSVSIKGSTLGAITDVNGKYLIKVKVDEKPTLVFRYLGYVVQEIAVGDKTVVNVRLAQENKSLNEVVVIGYGEVQRRDVTGSIGSVKMEDLQKAPVGTALEALAGRVAGVQVQSDNGKPGGGMNIVIRGANSLTQDNSPLYVIDGFPMEDANNNILNPSEIESMEVLKDASATAIYGARGANGVILITTKRGKEGAPVINYSGYGGFQSVINRMELMNPYEFVRLEAERDPTGIKKTYLRGDTTLEFYRNVAGYDWQDQLFRTAGMQDHSLSVSGGNKSTRYSFSGNLFDQQGVIINSGFNRKQGRVTIDQTFNDKFKVGVDARYTSTKTYGTSPGDPDSRNSSMNYLMYSVWGYRPVTYIEGQDLLDNLFDPDVNTSNDYRINPILSAKNELRDVFNKRIIFNGFAEYAFTKELKLKVTGGINSSDWRNDVFNNSQTRYGHPQSLNKVNGSILYTESDTWLNENLLTYNKRFNKKHSLNLVGGVTFQENNYKRYGIGAMYLPNENLGLAGLSQGVAMPITSINTSWSLMSYLARATYNYASKYILTASYRADGSSKFAKGNRWGFFPSTSLAWRVINEDFMKDQKIFTDAKVRIGYGVTGNNRVSEYPSYAKLNFDNVGPNDNGYYAFGGALTQGLFISSLANPDLKWESTAQSNIGIDLGAFKQRATLTVDYYKKKTTDLLLNALLPTSTGYSSAFKNIGSTSNEGIEISLSGDIIKTKDFSWNSSFNIAFNRNKVLSLTQNQESLTTALNWDKDYTTTPLYIAKVGQPLGQFYGMIWEGVYQPEDFNELGVLKGNIPTNGNPRESIKPGDIKYKDLNGDGVVDDLDRTVIGRGYPLHTGGFSNTLNYKRFDLNVFFQWSYGNDIMNANRLMLEYGVKPRTNQFATFANRWSPDNMDTDMFRLGGQGPTGNSYSTRVIEDGSYLRLKTVSLGYTVDPVALKKLKIKSLRFYASAQNLFTITNYTGYDPEVSVMYSGLTPGFDYSSYPRPKTIVFGLNLSL</sequence>
<dbReference type="KEGG" id="psn:Pedsa_0060"/>
<dbReference type="eggNOG" id="COG1629">
    <property type="taxonomic scope" value="Bacteria"/>
</dbReference>
<keyword evidence="2 7" id="KW-0813">Transport</keyword>
<evidence type="ECO:0000256" key="7">
    <source>
        <dbReference type="PROSITE-ProRule" id="PRU01360"/>
    </source>
</evidence>
<dbReference type="RefSeq" id="WP_013631151.1">
    <property type="nucleotide sequence ID" value="NC_015177.1"/>
</dbReference>
<dbReference type="InterPro" id="IPR008969">
    <property type="entry name" value="CarboxyPept-like_regulatory"/>
</dbReference>
<evidence type="ECO:0000256" key="1">
    <source>
        <dbReference type="ARBA" id="ARBA00004571"/>
    </source>
</evidence>
<accession>F0SC63</accession>
<dbReference type="Gene3D" id="2.60.40.1120">
    <property type="entry name" value="Carboxypeptidase-like, regulatory domain"/>
    <property type="match status" value="1"/>
</dbReference>
<evidence type="ECO:0000256" key="2">
    <source>
        <dbReference type="ARBA" id="ARBA00022448"/>
    </source>
</evidence>
<dbReference type="GO" id="GO:0009279">
    <property type="term" value="C:cell outer membrane"/>
    <property type="evidence" value="ECO:0007669"/>
    <property type="project" value="UniProtKB-SubCell"/>
</dbReference>
<dbReference type="InterPro" id="IPR023996">
    <property type="entry name" value="TonB-dep_OMP_SusC/RagA"/>
</dbReference>
<keyword evidence="5 7" id="KW-0472">Membrane</keyword>
<dbReference type="InterPro" id="IPR039426">
    <property type="entry name" value="TonB-dep_rcpt-like"/>
</dbReference>
<dbReference type="PROSITE" id="PS52016">
    <property type="entry name" value="TONB_DEPENDENT_REC_3"/>
    <property type="match status" value="1"/>
</dbReference>
<name>F0SC63_PSESL</name>
<dbReference type="InterPro" id="IPR036942">
    <property type="entry name" value="Beta-barrel_TonB_sf"/>
</dbReference>
<evidence type="ECO:0000256" key="5">
    <source>
        <dbReference type="ARBA" id="ARBA00023136"/>
    </source>
</evidence>
<dbReference type="InterPro" id="IPR023997">
    <property type="entry name" value="TonB-dep_OMP_SusC/RagA_CS"/>
</dbReference>
<proteinExistence type="inferred from homology"/>
<feature type="signal peptide" evidence="8">
    <location>
        <begin position="1"/>
        <end position="19"/>
    </location>
</feature>
<dbReference type="FunFam" id="2.170.130.10:FF:000008">
    <property type="entry name" value="SusC/RagA family TonB-linked outer membrane protein"/>
    <property type="match status" value="1"/>
</dbReference>
<organism evidence="10 11">
    <name type="scientific">Pseudopedobacter saltans (strain ATCC 51119 / DSM 12145 / JCM 21818 / CCUG 39354 / LMG 10337 / NBRC 100064 / NCIMB 13643)</name>
    <name type="common">Pedobacter saltans</name>
    <dbReference type="NCBI Taxonomy" id="762903"/>
    <lineage>
        <taxon>Bacteria</taxon>
        <taxon>Pseudomonadati</taxon>
        <taxon>Bacteroidota</taxon>
        <taxon>Sphingobacteriia</taxon>
        <taxon>Sphingobacteriales</taxon>
        <taxon>Sphingobacteriaceae</taxon>
        <taxon>Pseudopedobacter</taxon>
    </lineage>
</organism>
<dbReference type="Gene3D" id="2.40.170.20">
    <property type="entry name" value="TonB-dependent receptor, beta-barrel domain"/>
    <property type="match status" value="1"/>
</dbReference>
<dbReference type="SUPFAM" id="SSF56935">
    <property type="entry name" value="Porins"/>
    <property type="match status" value="1"/>
</dbReference>
<comment type="subcellular location">
    <subcellularLocation>
        <location evidence="1 7">Cell outer membrane</location>
        <topology evidence="1 7">Multi-pass membrane protein</topology>
    </subcellularLocation>
</comment>
<keyword evidence="4 7" id="KW-0812">Transmembrane</keyword>
<evidence type="ECO:0000259" key="9">
    <source>
        <dbReference type="Pfam" id="PF07715"/>
    </source>
</evidence>
<dbReference type="Proteomes" id="UP000000310">
    <property type="component" value="Chromosome"/>
</dbReference>
<dbReference type="HOGENOM" id="CLU_004317_0_2_10"/>
<evidence type="ECO:0000256" key="4">
    <source>
        <dbReference type="ARBA" id="ARBA00022692"/>
    </source>
</evidence>
<evidence type="ECO:0000256" key="6">
    <source>
        <dbReference type="ARBA" id="ARBA00023237"/>
    </source>
</evidence>
<dbReference type="InterPro" id="IPR012910">
    <property type="entry name" value="Plug_dom"/>
</dbReference>
<evidence type="ECO:0000256" key="3">
    <source>
        <dbReference type="ARBA" id="ARBA00022452"/>
    </source>
</evidence>
<feature type="chain" id="PRO_5003260175" evidence="8">
    <location>
        <begin position="20"/>
        <end position="1042"/>
    </location>
</feature>
<keyword evidence="8" id="KW-0732">Signal</keyword>
<keyword evidence="11" id="KW-1185">Reference proteome</keyword>
<reference evidence="10 11" key="1">
    <citation type="journal article" date="2011" name="Stand. Genomic Sci.">
        <title>Complete genome sequence of the gliding, heparinolytic Pedobacter saltans type strain (113).</title>
        <authorList>
            <person name="Liolios K."/>
            <person name="Sikorski J."/>
            <person name="Lu M."/>
            <person name="Nolan M."/>
            <person name="Lapidus A."/>
            <person name="Lucas S."/>
            <person name="Hammon N."/>
            <person name="Deshpande S."/>
            <person name="Cheng J.F."/>
            <person name="Tapia R."/>
            <person name="Han C."/>
            <person name="Goodwin L."/>
            <person name="Pitluck S."/>
            <person name="Huntemann M."/>
            <person name="Ivanova N."/>
            <person name="Pagani I."/>
            <person name="Mavromatis K."/>
            <person name="Ovchinikova G."/>
            <person name="Pati A."/>
            <person name="Chen A."/>
            <person name="Palaniappan K."/>
            <person name="Land M."/>
            <person name="Hauser L."/>
            <person name="Brambilla E.M."/>
            <person name="Kotsyurbenko O."/>
            <person name="Rohde M."/>
            <person name="Tindall B.J."/>
            <person name="Abt B."/>
            <person name="Goker M."/>
            <person name="Detter J.C."/>
            <person name="Woyke T."/>
            <person name="Bristow J."/>
            <person name="Eisen J.A."/>
            <person name="Markowitz V."/>
            <person name="Hugenholtz P."/>
            <person name="Klenk H.P."/>
            <person name="Kyrpides N.C."/>
        </authorList>
    </citation>
    <scope>NUCLEOTIDE SEQUENCE [LARGE SCALE GENOMIC DNA]</scope>
    <source>
        <strain evidence="11">ATCC 51119 / DSM 12145 / JCM 21818 / LMG 10337 / NBRC 100064 / NCIMB 13643</strain>
    </source>
</reference>
<dbReference type="OrthoDB" id="9768177at2"/>
<keyword evidence="6 7" id="KW-0998">Cell outer membrane</keyword>
<gene>
    <name evidence="10" type="ordered locus">Pedsa_0060</name>
</gene>
<dbReference type="Pfam" id="PF13715">
    <property type="entry name" value="CarbopepD_reg_2"/>
    <property type="match status" value="1"/>
</dbReference>
<evidence type="ECO:0000256" key="8">
    <source>
        <dbReference type="SAM" id="SignalP"/>
    </source>
</evidence>
<reference evidence="11" key="2">
    <citation type="submission" date="2011-02" db="EMBL/GenBank/DDBJ databases">
        <title>The complete genome of Pedobacter saltans DSM 12145.</title>
        <authorList>
            <consortium name="US DOE Joint Genome Institute (JGI-PGF)"/>
            <person name="Lucas S."/>
            <person name="Copeland A."/>
            <person name="Lapidus A."/>
            <person name="Bruce D."/>
            <person name="Goodwin L."/>
            <person name="Pitluck S."/>
            <person name="Kyrpides N."/>
            <person name="Mavromatis K."/>
            <person name="Pagani I."/>
            <person name="Ivanova N."/>
            <person name="Ovchinnikova G."/>
            <person name="Lu M."/>
            <person name="Detter J.C."/>
            <person name="Han C."/>
            <person name="Land M."/>
            <person name="Hauser L."/>
            <person name="Markowitz V."/>
            <person name="Cheng J.-F."/>
            <person name="Hugenholtz P."/>
            <person name="Woyke T."/>
            <person name="Wu D."/>
            <person name="Tindall B."/>
            <person name="Pomrenke H.G."/>
            <person name="Brambilla E."/>
            <person name="Klenk H.-P."/>
            <person name="Eisen J.A."/>
        </authorList>
    </citation>
    <scope>NUCLEOTIDE SEQUENCE [LARGE SCALE GENOMIC DNA]</scope>
    <source>
        <strain evidence="11">ATCC 51119 / DSM 12145 / JCM 21818 / LMG 10337 / NBRC 100064 / NCIMB 13643</strain>
    </source>
</reference>
<dbReference type="AlphaFoldDB" id="F0SC63"/>
<keyword evidence="3 7" id="KW-1134">Transmembrane beta strand</keyword>